<evidence type="ECO:0000313" key="1">
    <source>
        <dbReference type="EMBL" id="EKM53913.1"/>
    </source>
</evidence>
<dbReference type="RefSeq" id="XP_007396528.1">
    <property type="nucleotide sequence ID" value="XM_007396466.1"/>
</dbReference>
<evidence type="ECO:0008006" key="3">
    <source>
        <dbReference type="Google" id="ProtNLM"/>
    </source>
</evidence>
<dbReference type="InterPro" id="IPR043136">
    <property type="entry name" value="B30.2/SPRY_sf"/>
</dbReference>
<dbReference type="AlphaFoldDB" id="K5VR28"/>
<sequence>MTSLSDLPHARSYLDGMAMYKSLRDPYHLRRELPKKWSTVTYYDAAPDSVISQDGFTIDTVSISYYGAESSRAYVAERCVDPRYPFYYYEVSITSLVFYHSDSDGSNLIAENGSNEALKSKSPPPTALRVWDRLWDDGIGYPGYSGESVAGVFILPWPSTSGGVSAGDILGCGISRSEGRIFYTKNGSRVGKAPLRLVCRTWAHSVWRPVCTTGDSLDISKFLNAKMTRLRPVVYVTLKNRGNPLIPPFLRLRTTANFGQDKFTFDIARFAEDIRQQRYLFPYDARLLPDEVIAMIAAFAAEIIVAEEDV</sequence>
<proteinExistence type="predicted"/>
<evidence type="ECO:0000313" key="2">
    <source>
        <dbReference type="Proteomes" id="UP000008370"/>
    </source>
</evidence>
<gene>
    <name evidence="1" type="ORF">PHACADRAFT_29210</name>
</gene>
<dbReference type="HOGENOM" id="CLU_897435_0_0_1"/>
<keyword evidence="2" id="KW-1185">Reference proteome</keyword>
<reference evidence="1 2" key="1">
    <citation type="journal article" date="2012" name="BMC Genomics">
        <title>Comparative genomics of the white-rot fungi, Phanerochaete carnosa and P. chrysosporium, to elucidate the genetic basis of the distinct wood types they colonize.</title>
        <authorList>
            <person name="Suzuki H."/>
            <person name="MacDonald J."/>
            <person name="Syed K."/>
            <person name="Salamov A."/>
            <person name="Hori C."/>
            <person name="Aerts A."/>
            <person name="Henrissat B."/>
            <person name="Wiebenga A."/>
            <person name="vanKuyk P.A."/>
            <person name="Barry K."/>
            <person name="Lindquist E."/>
            <person name="LaButti K."/>
            <person name="Lapidus A."/>
            <person name="Lucas S."/>
            <person name="Coutinho P."/>
            <person name="Gong Y."/>
            <person name="Samejima M."/>
            <person name="Mahadevan R."/>
            <person name="Abou-Zaid M."/>
            <person name="de Vries R.P."/>
            <person name="Igarashi K."/>
            <person name="Yadav J.S."/>
            <person name="Grigoriev I.V."/>
            <person name="Master E.R."/>
        </authorList>
    </citation>
    <scope>NUCLEOTIDE SEQUENCE [LARGE SCALE GENOMIC DNA]</scope>
    <source>
        <strain evidence="1 2">HHB-10118-sp</strain>
    </source>
</reference>
<dbReference type="KEGG" id="pco:PHACADRAFT_29210"/>
<protein>
    <recommendedName>
        <fullName evidence="3">B30.2/SPRY domain-containing protein</fullName>
    </recommendedName>
</protein>
<dbReference type="GeneID" id="18919580"/>
<dbReference type="InterPro" id="IPR050618">
    <property type="entry name" value="Ubq-SigPath_Reg"/>
</dbReference>
<name>K5VR28_PHACS</name>
<dbReference type="Gene3D" id="2.60.120.920">
    <property type="match status" value="1"/>
</dbReference>
<dbReference type="Proteomes" id="UP000008370">
    <property type="component" value="Unassembled WGS sequence"/>
</dbReference>
<dbReference type="InParanoid" id="K5VR28"/>
<accession>K5VR28</accession>
<organism evidence="1 2">
    <name type="scientific">Phanerochaete carnosa (strain HHB-10118-sp)</name>
    <name type="common">White-rot fungus</name>
    <name type="synonym">Peniophora carnosa</name>
    <dbReference type="NCBI Taxonomy" id="650164"/>
    <lineage>
        <taxon>Eukaryota</taxon>
        <taxon>Fungi</taxon>
        <taxon>Dikarya</taxon>
        <taxon>Basidiomycota</taxon>
        <taxon>Agaricomycotina</taxon>
        <taxon>Agaricomycetes</taxon>
        <taxon>Polyporales</taxon>
        <taxon>Phanerochaetaceae</taxon>
        <taxon>Phanerochaete</taxon>
    </lineage>
</organism>
<dbReference type="EMBL" id="JH930473">
    <property type="protein sequence ID" value="EKM53913.1"/>
    <property type="molecule type" value="Genomic_DNA"/>
</dbReference>
<dbReference type="PANTHER" id="PTHR12864">
    <property type="entry name" value="RAN BINDING PROTEIN 9-RELATED"/>
    <property type="match status" value="1"/>
</dbReference>